<name>A0ABU3BRW1_9BACT</name>
<protein>
    <recommendedName>
        <fullName evidence="4">DUF5723 domain-containing protein</fullName>
    </recommendedName>
</protein>
<feature type="signal peptide" evidence="1">
    <location>
        <begin position="1"/>
        <end position="26"/>
    </location>
</feature>
<comment type="caution">
    <text evidence="2">The sequence shown here is derived from an EMBL/GenBank/DDBJ whole genome shotgun (WGS) entry which is preliminary data.</text>
</comment>
<keyword evidence="3" id="KW-1185">Reference proteome</keyword>
<proteinExistence type="predicted"/>
<evidence type="ECO:0000313" key="2">
    <source>
        <dbReference type="EMBL" id="MDT0632021.1"/>
    </source>
</evidence>
<sequence>MPTLPALRLRPLLALTLALAAGSVAAQPFGALSQDDAVGLPDLPRLAAGGAVAALPTFDSPFLANPAHIAGTRRLALSVAGVTAGAGGNLRETYDFYDRDLGPALDEGLERMRDEDPERLEALYAEALRVGGAQKTLDVAVLAPSVRARVGGVAFGVGLYGHAVTRGQVLGGGAGVPYVDLYSQADVLVPAVVGADLTPFGVPVSVGASATYVQRRLTAKGEALDAFHPDSEKLYVLRGDGLRVGLGVLARDVGVRGLDLGAEVSGLGRAIAYGYERSFAVSGSADDPDDAAEIAALQARFAERAGGAALRVGAAFRLPEGPGVSGAALALDYTSASTAEYDQSVRAGLRGGARATLGGLVEVQAGLSQGMASGGAALVTRFARLAYATYGVEDGRLMGQRRRRAHAVQLRFGLF</sequence>
<dbReference type="EMBL" id="JAVRHT010000020">
    <property type="protein sequence ID" value="MDT0632021.1"/>
    <property type="molecule type" value="Genomic_DNA"/>
</dbReference>
<dbReference type="Proteomes" id="UP001267426">
    <property type="component" value="Unassembled WGS sequence"/>
</dbReference>
<feature type="chain" id="PRO_5045920948" description="DUF5723 domain-containing protein" evidence="1">
    <location>
        <begin position="27"/>
        <end position="415"/>
    </location>
</feature>
<dbReference type="RefSeq" id="WP_311663556.1">
    <property type="nucleotide sequence ID" value="NZ_JAVRHT010000020.1"/>
</dbReference>
<gene>
    <name evidence="2" type="ORF">RM540_09720</name>
</gene>
<evidence type="ECO:0008006" key="4">
    <source>
        <dbReference type="Google" id="ProtNLM"/>
    </source>
</evidence>
<accession>A0ABU3BRW1</accession>
<keyword evidence="1" id="KW-0732">Signal</keyword>
<evidence type="ECO:0000256" key="1">
    <source>
        <dbReference type="SAM" id="SignalP"/>
    </source>
</evidence>
<evidence type="ECO:0000313" key="3">
    <source>
        <dbReference type="Proteomes" id="UP001267426"/>
    </source>
</evidence>
<reference evidence="2 3" key="1">
    <citation type="submission" date="2023-09" db="EMBL/GenBank/DDBJ databases">
        <authorList>
            <person name="Rey-Velasco X."/>
        </authorList>
    </citation>
    <scope>NUCLEOTIDE SEQUENCE [LARGE SCALE GENOMIC DNA]</scope>
    <source>
        <strain evidence="2 3">F394</strain>
    </source>
</reference>
<organism evidence="2 3">
    <name type="scientific">Rubrivirga litoralis</name>
    <dbReference type="NCBI Taxonomy" id="3075598"/>
    <lineage>
        <taxon>Bacteria</taxon>
        <taxon>Pseudomonadati</taxon>
        <taxon>Rhodothermota</taxon>
        <taxon>Rhodothermia</taxon>
        <taxon>Rhodothermales</taxon>
        <taxon>Rubricoccaceae</taxon>
        <taxon>Rubrivirga</taxon>
    </lineage>
</organism>